<dbReference type="AlphaFoldDB" id="A0A845B7M0"/>
<evidence type="ECO:0000256" key="1">
    <source>
        <dbReference type="SAM" id="Phobius"/>
    </source>
</evidence>
<evidence type="ECO:0000313" key="2">
    <source>
        <dbReference type="EMBL" id="MXP62695.1"/>
    </source>
</evidence>
<sequence length="78" mass="8728">MVWLLLAVLLLLGFPAMLVIASLSFGLWLVWLVLALIWGVITFVLHDAPLALLVVGALYVGYRYGRKRQQEDGALHPR</sequence>
<keyword evidence="1" id="KW-1133">Transmembrane helix</keyword>
<keyword evidence="1" id="KW-0472">Membrane</keyword>
<feature type="transmembrane region" description="Helical" evidence="1">
    <location>
        <begin position="31"/>
        <end position="60"/>
    </location>
</feature>
<dbReference type="Proteomes" id="UP000460715">
    <property type="component" value="Unassembled WGS sequence"/>
</dbReference>
<protein>
    <submittedName>
        <fullName evidence="2">Uncharacterized protein</fullName>
    </submittedName>
</protein>
<dbReference type="RefSeq" id="WP_160935811.1">
    <property type="nucleotide sequence ID" value="NZ_SNVJ01000003.1"/>
</dbReference>
<gene>
    <name evidence="2" type="ORF">E0493_04920</name>
</gene>
<accession>A0A845B7M0</accession>
<organism evidence="2 3">
    <name type="scientific">Teichococcus coralli</name>
    <dbReference type="NCBI Taxonomy" id="2545983"/>
    <lineage>
        <taxon>Bacteria</taxon>
        <taxon>Pseudomonadati</taxon>
        <taxon>Pseudomonadota</taxon>
        <taxon>Alphaproteobacteria</taxon>
        <taxon>Acetobacterales</taxon>
        <taxon>Roseomonadaceae</taxon>
        <taxon>Roseomonas</taxon>
    </lineage>
</organism>
<keyword evidence="3" id="KW-1185">Reference proteome</keyword>
<reference evidence="2 3" key="1">
    <citation type="submission" date="2019-03" db="EMBL/GenBank/DDBJ databases">
        <title>Roseomonas sp. a novel Roseomonas species isolated from Sea whip Gorgonian.</title>
        <authorList>
            <person name="Li F."/>
            <person name="Pan X."/>
            <person name="Huang S."/>
            <person name="Li Z."/>
            <person name="Meng B."/>
        </authorList>
    </citation>
    <scope>NUCLEOTIDE SEQUENCE [LARGE SCALE GENOMIC DNA]</scope>
    <source>
        <strain evidence="2 3">M0104</strain>
    </source>
</reference>
<name>A0A845B7M0_9PROT</name>
<evidence type="ECO:0000313" key="3">
    <source>
        <dbReference type="Proteomes" id="UP000460715"/>
    </source>
</evidence>
<keyword evidence="1" id="KW-0812">Transmembrane</keyword>
<dbReference type="EMBL" id="SNVJ01000003">
    <property type="protein sequence ID" value="MXP62695.1"/>
    <property type="molecule type" value="Genomic_DNA"/>
</dbReference>
<comment type="caution">
    <text evidence="2">The sequence shown here is derived from an EMBL/GenBank/DDBJ whole genome shotgun (WGS) entry which is preliminary data.</text>
</comment>
<proteinExistence type="predicted"/>